<feature type="compositionally biased region" description="Basic and acidic residues" evidence="6">
    <location>
        <begin position="29"/>
        <end position="39"/>
    </location>
</feature>
<dbReference type="InterPro" id="IPR019133">
    <property type="entry name" value="MIC60"/>
</dbReference>
<dbReference type="PANTHER" id="PTHR15415">
    <property type="entry name" value="MITOFILIN"/>
    <property type="match status" value="1"/>
</dbReference>
<evidence type="ECO:0000313" key="8">
    <source>
        <dbReference type="Proteomes" id="UP000006377"/>
    </source>
</evidence>
<reference evidence="7 8" key="1">
    <citation type="journal article" date="2011" name="Stand. Genomic Sci.">
        <title>Complete genome sequence of Parvibaculum lavamentivorans type strain (DS-1(T)).</title>
        <authorList>
            <person name="Schleheck D."/>
            <person name="Weiss M."/>
            <person name="Pitluck S."/>
            <person name="Bruce D."/>
            <person name="Land M.L."/>
            <person name="Han S."/>
            <person name="Saunders E."/>
            <person name="Tapia R."/>
            <person name="Detter C."/>
            <person name="Brettin T."/>
            <person name="Han J."/>
            <person name="Woyke T."/>
            <person name="Goodwin L."/>
            <person name="Pennacchio L."/>
            <person name="Nolan M."/>
            <person name="Cook A.M."/>
            <person name="Kjelleberg S."/>
            <person name="Thomas T."/>
        </authorList>
    </citation>
    <scope>NUCLEOTIDE SEQUENCE [LARGE SCALE GENOMIC DNA]</scope>
    <source>
        <strain evidence="8">DS-1 / DSM 13023 / NCIMB 13966</strain>
    </source>
</reference>
<dbReference type="OrthoDB" id="8480612at2"/>
<dbReference type="STRING" id="402881.Plav_1351"/>
<gene>
    <name evidence="7" type="ordered locus">Plav_1351</name>
</gene>
<dbReference type="Proteomes" id="UP000006377">
    <property type="component" value="Chromosome"/>
</dbReference>
<evidence type="ECO:0000256" key="6">
    <source>
        <dbReference type="SAM" id="MobiDB-lite"/>
    </source>
</evidence>
<evidence type="ECO:0000256" key="2">
    <source>
        <dbReference type="ARBA" id="ARBA00022692"/>
    </source>
</evidence>
<comment type="subcellular location">
    <subcellularLocation>
        <location evidence="1">Membrane</location>
    </subcellularLocation>
</comment>
<evidence type="ECO:0000256" key="1">
    <source>
        <dbReference type="ARBA" id="ARBA00004370"/>
    </source>
</evidence>
<protein>
    <recommendedName>
        <fullName evidence="9">Mitochondrial inner membrane protein</fullName>
    </recommendedName>
</protein>
<proteinExistence type="predicted"/>
<dbReference type="HOGENOM" id="CLU_549460_0_0_5"/>
<dbReference type="EMBL" id="CP000774">
    <property type="protein sequence ID" value="ABS62971.1"/>
    <property type="molecule type" value="Genomic_DNA"/>
</dbReference>
<feature type="coiled-coil region" evidence="5">
    <location>
        <begin position="137"/>
        <end position="209"/>
    </location>
</feature>
<dbReference type="KEGG" id="pla:Plav_1351"/>
<accession>A7HST8</accession>
<evidence type="ECO:0000256" key="3">
    <source>
        <dbReference type="ARBA" id="ARBA00022989"/>
    </source>
</evidence>
<dbReference type="RefSeq" id="WP_012110245.1">
    <property type="nucleotide sequence ID" value="NC_009719.1"/>
</dbReference>
<name>A7HST8_PARL1</name>
<dbReference type="eggNOG" id="COG4223">
    <property type="taxonomic scope" value="Bacteria"/>
</dbReference>
<evidence type="ECO:0000256" key="4">
    <source>
        <dbReference type="ARBA" id="ARBA00023136"/>
    </source>
</evidence>
<dbReference type="GO" id="GO:0016020">
    <property type="term" value="C:membrane"/>
    <property type="evidence" value="ECO:0007669"/>
    <property type="project" value="UniProtKB-SubCell"/>
</dbReference>
<keyword evidence="2" id="KW-0812">Transmembrane</keyword>
<keyword evidence="4" id="KW-0472">Membrane</keyword>
<dbReference type="Pfam" id="PF09731">
    <property type="entry name" value="Mitofilin"/>
    <property type="match status" value="1"/>
</dbReference>
<dbReference type="PANTHER" id="PTHR15415:SF7">
    <property type="entry name" value="MICOS COMPLEX SUBUNIT MIC60"/>
    <property type="match status" value="1"/>
</dbReference>
<feature type="region of interest" description="Disordered" evidence="6">
    <location>
        <begin position="1"/>
        <end position="79"/>
    </location>
</feature>
<keyword evidence="8" id="KW-1185">Reference proteome</keyword>
<evidence type="ECO:0008006" key="9">
    <source>
        <dbReference type="Google" id="ProtNLM"/>
    </source>
</evidence>
<dbReference type="AlphaFoldDB" id="A7HST8"/>
<evidence type="ECO:0000256" key="5">
    <source>
        <dbReference type="SAM" id="Coils"/>
    </source>
</evidence>
<feature type="compositionally biased region" description="Basic and acidic residues" evidence="6">
    <location>
        <begin position="1"/>
        <end position="10"/>
    </location>
</feature>
<keyword evidence="5" id="KW-0175">Coiled coil</keyword>
<evidence type="ECO:0000313" key="7">
    <source>
        <dbReference type="EMBL" id="ABS62971.1"/>
    </source>
</evidence>
<keyword evidence="3" id="KW-1133">Transmembrane helix</keyword>
<sequence>MSDANDKDAGKPTGGDTAQSGAETGTEGEYLKPEAEKSERKGRRRKEPRTIDATAEEVREEQAPNPGAGEMPQGTDAPGPSAAAGILVAGAAGLGGALVVLAGVWASGILSNDQDGVVRSDFDARLETLESGTGDSVSSLTERLDELTGRLDKVEQGAAAAAETPESAAAITERLEALAAETQQLKNALNDTRTTARSMQERLDEMSAALPPAGIAEQIGSLDALVRALDLRLASLAPKIEEMETRVVALEEKKDDPDAAARAALGLALANLARAAETPGPFLAELNAVAAFLPEEPALQELAPAAAEGVPTRAALEARFSSLSQNIFEAERRAGEDGVWSRFVSNAKSLVTVRRTGEISGDTTEAVVARMEERLKVNDLAGAVAEAKQLQGAAAEAAAPWIADAEARLQADALVRDLSARVAGQLAQTKG</sequence>
<dbReference type="Gene3D" id="1.10.287.1490">
    <property type="match status" value="1"/>
</dbReference>
<organism evidence="7 8">
    <name type="scientific">Parvibaculum lavamentivorans (strain DS-1 / DSM 13023 / NCIMB 13966)</name>
    <dbReference type="NCBI Taxonomy" id="402881"/>
    <lineage>
        <taxon>Bacteria</taxon>
        <taxon>Pseudomonadati</taxon>
        <taxon>Pseudomonadota</taxon>
        <taxon>Alphaproteobacteria</taxon>
        <taxon>Hyphomicrobiales</taxon>
        <taxon>Parvibaculaceae</taxon>
        <taxon>Parvibaculum</taxon>
    </lineage>
</organism>